<gene>
    <name evidence="1" type="ORF">FWK35_00010260</name>
</gene>
<name>A0A6G0YT16_APHCR</name>
<dbReference type="OrthoDB" id="6571716at2759"/>
<organism evidence="1 2">
    <name type="scientific">Aphis craccivora</name>
    <name type="common">Cowpea aphid</name>
    <dbReference type="NCBI Taxonomy" id="307492"/>
    <lineage>
        <taxon>Eukaryota</taxon>
        <taxon>Metazoa</taxon>
        <taxon>Ecdysozoa</taxon>
        <taxon>Arthropoda</taxon>
        <taxon>Hexapoda</taxon>
        <taxon>Insecta</taxon>
        <taxon>Pterygota</taxon>
        <taxon>Neoptera</taxon>
        <taxon>Paraneoptera</taxon>
        <taxon>Hemiptera</taxon>
        <taxon>Sternorrhyncha</taxon>
        <taxon>Aphidomorpha</taxon>
        <taxon>Aphidoidea</taxon>
        <taxon>Aphididae</taxon>
        <taxon>Aphidini</taxon>
        <taxon>Aphis</taxon>
        <taxon>Aphis</taxon>
    </lineage>
</organism>
<comment type="caution">
    <text evidence="1">The sequence shown here is derived from an EMBL/GenBank/DDBJ whole genome shotgun (WGS) entry which is preliminary data.</text>
</comment>
<keyword evidence="2" id="KW-1185">Reference proteome</keyword>
<protein>
    <submittedName>
        <fullName evidence="1">Uncharacterized protein</fullName>
    </submittedName>
</protein>
<reference evidence="1 2" key="1">
    <citation type="submission" date="2019-08" db="EMBL/GenBank/DDBJ databases">
        <title>Whole genome of Aphis craccivora.</title>
        <authorList>
            <person name="Voronova N.V."/>
            <person name="Shulinski R.S."/>
            <person name="Bandarenka Y.V."/>
            <person name="Zhorov D.G."/>
            <person name="Warner D."/>
        </authorList>
    </citation>
    <scope>NUCLEOTIDE SEQUENCE [LARGE SCALE GENOMIC DNA]</scope>
    <source>
        <strain evidence="1">180601</strain>
        <tissue evidence="1">Whole Body</tissue>
    </source>
</reference>
<evidence type="ECO:0000313" key="1">
    <source>
        <dbReference type="EMBL" id="KAF0760867.1"/>
    </source>
</evidence>
<dbReference type="AlphaFoldDB" id="A0A6G0YT16"/>
<accession>A0A6G0YT16</accession>
<sequence length="73" mass="8056">MVVRQRFIAGICKRVYVPQLSKNLEDLKTRIKDAINAVTSDMISNLSSMAPAYIYAQSAAITAPNLSTINKLK</sequence>
<dbReference type="Proteomes" id="UP000478052">
    <property type="component" value="Unassembled WGS sequence"/>
</dbReference>
<dbReference type="EMBL" id="VUJU01002556">
    <property type="protein sequence ID" value="KAF0760867.1"/>
    <property type="molecule type" value="Genomic_DNA"/>
</dbReference>
<proteinExistence type="predicted"/>
<evidence type="ECO:0000313" key="2">
    <source>
        <dbReference type="Proteomes" id="UP000478052"/>
    </source>
</evidence>